<evidence type="ECO:0000313" key="6">
    <source>
        <dbReference type="EMBL" id="CAF3843867.1"/>
    </source>
</evidence>
<dbReference type="GO" id="GO:0004135">
    <property type="term" value="F:amylo-alpha-1,6-glucosidase activity"/>
    <property type="evidence" value="ECO:0007669"/>
    <property type="project" value="InterPro"/>
</dbReference>
<name>A0A814VQ45_9BILA</name>
<sequence length="319" mass="36397">MSAVDTTTAFKSYRSSESTIPQQQTTVLTKSQQKTESTTAQQQSPQQEVRILTLIEGETFVNGLYRLRNSWIVQLVLSSGLTSKNVRIFTNSPRESHSPFVREKYRELKWLYPSECKYDDSNRYVCIECVKSGSFHYYFTLDGSAEQEKLSGGGYLVVEPKLTFQDGSNDVLPIDCIECQSVLSKSLGPFNEWESRLLISKYSGYNMVHFTPIQKLYYISNSSYAITNHHILNPLFGEKITHNDVKKLVDKMAKEWGIFSITDLVYNHAANDCELLKDHPEAAYNLVNSPHLKPPFLLDAIFMQFTKDCQDGVLESKGY</sequence>
<keyword evidence="8" id="KW-1185">Reference proteome</keyword>
<dbReference type="InterPro" id="IPR017853">
    <property type="entry name" value="GH"/>
</dbReference>
<dbReference type="AlphaFoldDB" id="A0A814VQ45"/>
<evidence type="ECO:0000313" key="7">
    <source>
        <dbReference type="EMBL" id="CAF3952732.1"/>
    </source>
</evidence>
<dbReference type="InterPro" id="IPR032792">
    <property type="entry name" value="AGL_glucanoTrfase"/>
</dbReference>
<accession>A0A814VQ45</accession>
<dbReference type="OrthoDB" id="10248904at2759"/>
<evidence type="ECO:0000259" key="2">
    <source>
        <dbReference type="Pfam" id="PF14699"/>
    </source>
</evidence>
<dbReference type="EMBL" id="CAJOBA010009109">
    <property type="protein sequence ID" value="CAF3843867.1"/>
    <property type="molecule type" value="Genomic_DNA"/>
</dbReference>
<protein>
    <recommendedName>
        <fullName evidence="9">Glycogen debranching enzyme</fullName>
    </recommendedName>
</protein>
<dbReference type="Proteomes" id="UP000681722">
    <property type="component" value="Unassembled WGS sequence"/>
</dbReference>
<dbReference type="Gene3D" id="3.20.20.80">
    <property type="entry name" value="Glycosidases"/>
    <property type="match status" value="1"/>
</dbReference>
<dbReference type="InterPro" id="IPR010401">
    <property type="entry name" value="AGL/Gdb1"/>
</dbReference>
<dbReference type="EMBL" id="CAJOBC010008107">
    <property type="protein sequence ID" value="CAF3952732.1"/>
    <property type="molecule type" value="Genomic_DNA"/>
</dbReference>
<dbReference type="Proteomes" id="UP000677228">
    <property type="component" value="Unassembled WGS sequence"/>
</dbReference>
<dbReference type="Pfam" id="PF14701">
    <property type="entry name" value="hDGE_amylase"/>
    <property type="match status" value="1"/>
</dbReference>
<evidence type="ECO:0000256" key="1">
    <source>
        <dbReference type="SAM" id="MobiDB-lite"/>
    </source>
</evidence>
<dbReference type="GO" id="GO:0004134">
    <property type="term" value="F:4-alpha-glucanotransferase activity"/>
    <property type="evidence" value="ECO:0007669"/>
    <property type="project" value="InterPro"/>
</dbReference>
<evidence type="ECO:0000313" key="5">
    <source>
        <dbReference type="EMBL" id="CAF1188456.1"/>
    </source>
</evidence>
<evidence type="ECO:0000313" key="8">
    <source>
        <dbReference type="Proteomes" id="UP000663829"/>
    </source>
</evidence>
<dbReference type="EMBL" id="CAJNOQ010008105">
    <property type="protein sequence ID" value="CAF1188456.1"/>
    <property type="molecule type" value="Genomic_DNA"/>
</dbReference>
<feature type="domain" description="Glycogen debranching enzyme glucanotransferase" evidence="3">
    <location>
        <begin position="171"/>
        <end position="310"/>
    </location>
</feature>
<organism evidence="5 8">
    <name type="scientific">Didymodactylos carnosus</name>
    <dbReference type="NCBI Taxonomy" id="1234261"/>
    <lineage>
        <taxon>Eukaryota</taxon>
        <taxon>Metazoa</taxon>
        <taxon>Spiralia</taxon>
        <taxon>Gnathifera</taxon>
        <taxon>Rotifera</taxon>
        <taxon>Eurotatoria</taxon>
        <taxon>Bdelloidea</taxon>
        <taxon>Philodinida</taxon>
        <taxon>Philodinidae</taxon>
        <taxon>Didymodactylos</taxon>
    </lineage>
</organism>
<evidence type="ECO:0008006" key="9">
    <source>
        <dbReference type="Google" id="ProtNLM"/>
    </source>
</evidence>
<feature type="domain" description="Eukaryotic glycogen debranching enzyme N-terminal" evidence="2">
    <location>
        <begin position="79"/>
        <end position="164"/>
    </location>
</feature>
<dbReference type="EMBL" id="CAJNOK010009093">
    <property type="protein sequence ID" value="CAF1080866.1"/>
    <property type="molecule type" value="Genomic_DNA"/>
</dbReference>
<dbReference type="Pfam" id="PF14699">
    <property type="entry name" value="hGDE_N"/>
    <property type="match status" value="1"/>
</dbReference>
<comment type="caution">
    <text evidence="5">The sequence shown here is derived from an EMBL/GenBank/DDBJ whole genome shotgun (WGS) entry which is preliminary data.</text>
</comment>
<proteinExistence type="predicted"/>
<feature type="region of interest" description="Disordered" evidence="1">
    <location>
        <begin position="1"/>
        <end position="43"/>
    </location>
</feature>
<dbReference type="Proteomes" id="UP000682733">
    <property type="component" value="Unassembled WGS sequence"/>
</dbReference>
<dbReference type="InterPro" id="IPR029436">
    <property type="entry name" value="AGL_euk_N"/>
</dbReference>
<dbReference type="PANTHER" id="PTHR10569:SF2">
    <property type="entry name" value="GLYCOGEN DEBRANCHING ENZYME"/>
    <property type="match status" value="1"/>
</dbReference>
<dbReference type="Proteomes" id="UP000663829">
    <property type="component" value="Unassembled WGS sequence"/>
</dbReference>
<gene>
    <name evidence="5" type="ORF">GPM918_LOCUS23078</name>
    <name evidence="4" type="ORF">OVA965_LOCUS18355</name>
    <name evidence="7" type="ORF">SRO942_LOCUS23078</name>
    <name evidence="6" type="ORF">TMI583_LOCUS18367</name>
</gene>
<evidence type="ECO:0000259" key="3">
    <source>
        <dbReference type="Pfam" id="PF14701"/>
    </source>
</evidence>
<evidence type="ECO:0000313" key="4">
    <source>
        <dbReference type="EMBL" id="CAF1080866.1"/>
    </source>
</evidence>
<dbReference type="SUPFAM" id="SSF51445">
    <property type="entry name" value="(Trans)glycosidases"/>
    <property type="match status" value="1"/>
</dbReference>
<dbReference type="GO" id="GO:0005980">
    <property type="term" value="P:glycogen catabolic process"/>
    <property type="evidence" value="ECO:0007669"/>
    <property type="project" value="InterPro"/>
</dbReference>
<dbReference type="PANTHER" id="PTHR10569">
    <property type="entry name" value="GLYCOGEN DEBRANCHING ENZYME"/>
    <property type="match status" value="1"/>
</dbReference>
<reference evidence="5" key="1">
    <citation type="submission" date="2021-02" db="EMBL/GenBank/DDBJ databases">
        <authorList>
            <person name="Nowell W R."/>
        </authorList>
    </citation>
    <scope>NUCLEOTIDE SEQUENCE</scope>
</reference>